<keyword evidence="3" id="KW-1185">Reference proteome</keyword>
<evidence type="ECO:0000313" key="1">
    <source>
        <dbReference type="EMBL" id="CAA2622397.1"/>
    </source>
</evidence>
<proteinExistence type="predicted"/>
<organism evidence="2 3">
    <name type="scientific">Spirodela intermedia</name>
    <name type="common">Intermediate duckweed</name>
    <dbReference type="NCBI Taxonomy" id="51605"/>
    <lineage>
        <taxon>Eukaryota</taxon>
        <taxon>Viridiplantae</taxon>
        <taxon>Streptophyta</taxon>
        <taxon>Embryophyta</taxon>
        <taxon>Tracheophyta</taxon>
        <taxon>Spermatophyta</taxon>
        <taxon>Magnoliopsida</taxon>
        <taxon>Liliopsida</taxon>
        <taxon>Araceae</taxon>
        <taxon>Lemnoideae</taxon>
        <taxon>Spirodela</taxon>
    </lineage>
</organism>
<gene>
    <name evidence="1" type="ORF">SI7747_06008443</name>
    <name evidence="2" type="ORF">SI8410_06009098</name>
</gene>
<dbReference type="EMBL" id="LR746269">
    <property type="protein sequence ID" value="CAA7398433.1"/>
    <property type="molecule type" value="Genomic_DNA"/>
</dbReference>
<dbReference type="AlphaFoldDB" id="A0A7I8KKX2"/>
<accession>A0A7I8KKX2</accession>
<name>A0A7I8KKX2_SPIIN</name>
<evidence type="ECO:0000313" key="3">
    <source>
        <dbReference type="Proteomes" id="UP000663760"/>
    </source>
</evidence>
<evidence type="ECO:0000313" key="2">
    <source>
        <dbReference type="EMBL" id="CAA7398433.1"/>
    </source>
</evidence>
<dbReference type="PANTHER" id="PTHR35759">
    <property type="entry name" value="BNAA09G03860D PROTEIN"/>
    <property type="match status" value="1"/>
</dbReference>
<dbReference type="Proteomes" id="UP000663760">
    <property type="component" value="Chromosome 6"/>
</dbReference>
<dbReference type="EMBL" id="LR743593">
    <property type="protein sequence ID" value="CAA2622397.1"/>
    <property type="molecule type" value="Genomic_DNA"/>
</dbReference>
<reference evidence="2" key="1">
    <citation type="submission" date="2020-02" db="EMBL/GenBank/DDBJ databases">
        <authorList>
            <person name="Scholz U."/>
            <person name="Mascher M."/>
            <person name="Fiebig A."/>
        </authorList>
    </citation>
    <scope>NUCLEOTIDE SEQUENCE</scope>
</reference>
<protein>
    <submittedName>
        <fullName evidence="2">Uncharacterized protein</fullName>
    </submittedName>
</protein>
<sequence length="342" mass="37673">MVKLCTSLGFGAALAFSLVCSSSFSLTPSRSSLRFSSSASAAPPNPPPCPQRLAADLLSILGTRNEAAAVPKREAGRIWSCLKFLVPFSPVPGGYLRLRSEAPRNGRRIHGGPRAEEDEWIRWPPEPVLDLARIAVDSGGDPAAIQMALDPSVLQIPDVEGLKKDRCELTRTPYGRRFINEDLNAYLAFLFELIADRSPLVGLNISLNRYDLFHGHIFLAASTGRLGILFHAREYPAYEKEVFPYNMGCCQRGSCVVYDDSMNLRNILWLAPLPSNQTKAWLAPGVLVALDAHPGGAIYECLVSEYVDYVRTIYEGDFGDIVADINYFNIGNVNSSERIFIC</sequence>
<dbReference type="OrthoDB" id="407127at2759"/>
<dbReference type="PANTHER" id="PTHR35759:SF1">
    <property type="entry name" value="OS07G0673000 PROTEIN"/>
    <property type="match status" value="1"/>
</dbReference>